<feature type="compositionally biased region" description="Basic and acidic residues" evidence="1">
    <location>
        <begin position="306"/>
        <end position="325"/>
    </location>
</feature>
<proteinExistence type="predicted"/>
<feature type="transmembrane region" description="Helical" evidence="2">
    <location>
        <begin position="144"/>
        <end position="166"/>
    </location>
</feature>
<feature type="transmembrane region" description="Helical" evidence="2">
    <location>
        <begin position="103"/>
        <end position="124"/>
    </location>
</feature>
<keyword evidence="4" id="KW-1185">Reference proteome</keyword>
<dbReference type="EMBL" id="JAACJL010000058">
    <property type="protein sequence ID" value="KAF4611186.1"/>
    <property type="molecule type" value="Genomic_DNA"/>
</dbReference>
<protein>
    <submittedName>
        <fullName evidence="3">Uncharacterized protein</fullName>
    </submittedName>
</protein>
<accession>A0A8H4VI00</accession>
<reference evidence="3 4" key="1">
    <citation type="submission" date="2019-12" db="EMBL/GenBank/DDBJ databases">
        <authorList>
            <person name="Floudas D."/>
            <person name="Bentzer J."/>
            <person name="Ahren D."/>
            <person name="Johansson T."/>
            <person name="Persson P."/>
            <person name="Tunlid A."/>
        </authorList>
    </citation>
    <scope>NUCLEOTIDE SEQUENCE [LARGE SCALE GENOMIC DNA]</scope>
    <source>
        <strain evidence="3 4">CBS 102.39</strain>
    </source>
</reference>
<keyword evidence="2" id="KW-0812">Transmembrane</keyword>
<gene>
    <name evidence="3" type="ORF">D9613_006907</name>
</gene>
<feature type="region of interest" description="Disordered" evidence="1">
    <location>
        <begin position="292"/>
        <end position="337"/>
    </location>
</feature>
<organism evidence="3 4">
    <name type="scientific">Agrocybe pediades</name>
    <dbReference type="NCBI Taxonomy" id="84607"/>
    <lineage>
        <taxon>Eukaryota</taxon>
        <taxon>Fungi</taxon>
        <taxon>Dikarya</taxon>
        <taxon>Basidiomycota</taxon>
        <taxon>Agaricomycotina</taxon>
        <taxon>Agaricomycetes</taxon>
        <taxon>Agaricomycetidae</taxon>
        <taxon>Agaricales</taxon>
        <taxon>Agaricineae</taxon>
        <taxon>Strophariaceae</taxon>
        <taxon>Agrocybe</taxon>
    </lineage>
</organism>
<evidence type="ECO:0000256" key="2">
    <source>
        <dbReference type="SAM" id="Phobius"/>
    </source>
</evidence>
<keyword evidence="2" id="KW-1133">Transmembrane helix</keyword>
<feature type="transmembrane region" description="Helical" evidence="2">
    <location>
        <begin position="52"/>
        <end position="72"/>
    </location>
</feature>
<name>A0A8H4VI00_9AGAR</name>
<dbReference type="AlphaFoldDB" id="A0A8H4VI00"/>
<dbReference type="Proteomes" id="UP000521872">
    <property type="component" value="Unassembled WGS sequence"/>
</dbReference>
<evidence type="ECO:0000313" key="3">
    <source>
        <dbReference type="EMBL" id="KAF4611186.1"/>
    </source>
</evidence>
<evidence type="ECO:0000256" key="1">
    <source>
        <dbReference type="SAM" id="MobiDB-lite"/>
    </source>
</evidence>
<keyword evidence="2" id="KW-0472">Membrane</keyword>
<sequence>MYSTGLYVVSQLVMPEAVSKYAIGATAKAAGSPQGAITVLPVVFVDWSSTTIVHGLLLLVPVTFIICVLPIVKTLSDHIQLAITISRGDDWANRVWWQWYGSWILCAGPFGRWIVGLVLGYIVMENSRASEDRVPPGFLVEEPHLRVVLTAGFALLFSTFAVGLLISSIHKVLQGRTTFESLKPRTQRSSHNDYRYDLMAVTPSCQSDQLNECTTLGHVPTGAFTCKGRYSQFLHLAQNKSNDNTEGLFITQWIHSHSLVKCLISVDDFRGRYLHTFGQLRGDDEINDDTIPLFPQPTDGQFPADSPDKQAPLKREPPSEPDHWLQDTSWKVPVKAP</sequence>
<evidence type="ECO:0000313" key="4">
    <source>
        <dbReference type="Proteomes" id="UP000521872"/>
    </source>
</evidence>
<comment type="caution">
    <text evidence="3">The sequence shown here is derived from an EMBL/GenBank/DDBJ whole genome shotgun (WGS) entry which is preliminary data.</text>
</comment>